<feature type="domain" description="MaoC-like" evidence="1">
    <location>
        <begin position="3"/>
        <end position="107"/>
    </location>
</feature>
<reference evidence="2 3" key="1">
    <citation type="submission" date="2019-03" db="EMBL/GenBank/DDBJ databases">
        <title>Ramlibacter sp. 18x22-1, whole genome shotgun sequence.</title>
        <authorList>
            <person name="Zhang X."/>
            <person name="Feng G."/>
            <person name="Zhu H."/>
        </authorList>
    </citation>
    <scope>NUCLEOTIDE SEQUENCE [LARGE SCALE GENOMIC DNA]</scope>
    <source>
        <strain evidence="2 3">18x22-1</strain>
    </source>
</reference>
<accession>A0A4Z0BEV3</accession>
<dbReference type="OrthoDB" id="9800237at2"/>
<evidence type="ECO:0000313" key="2">
    <source>
        <dbReference type="EMBL" id="TFY96634.1"/>
    </source>
</evidence>
<dbReference type="PANTHER" id="PTHR43437:SF3">
    <property type="entry name" value="HYDROXYACYL-THIOESTER DEHYDRATASE TYPE 2, MITOCHONDRIAL"/>
    <property type="match status" value="1"/>
</dbReference>
<gene>
    <name evidence="2" type="ORF">EZ216_20325</name>
</gene>
<dbReference type="InterPro" id="IPR050965">
    <property type="entry name" value="UPF0336/Enoyl-CoA_hydratase"/>
</dbReference>
<keyword evidence="3" id="KW-1185">Reference proteome</keyword>
<evidence type="ECO:0000259" key="1">
    <source>
        <dbReference type="Pfam" id="PF01575"/>
    </source>
</evidence>
<dbReference type="Proteomes" id="UP000297839">
    <property type="component" value="Unassembled WGS sequence"/>
</dbReference>
<dbReference type="GO" id="GO:0006633">
    <property type="term" value="P:fatty acid biosynthetic process"/>
    <property type="evidence" value="ECO:0007669"/>
    <property type="project" value="TreeGrafter"/>
</dbReference>
<sequence>MARRQVHLTREVFQGFAAVSGDAHPLHYDAAYAKSHGLRAPIAHGLLLVAITALGATPLSAQLHDSMVAMLGTQARFISPAYEGDRVDVSLTVLEIQPKSRNRCVAAFEVKVERGAELLASVQHQFMLRFSREEAAA</sequence>
<dbReference type="GO" id="GO:0019171">
    <property type="term" value="F:(3R)-hydroxyacyl-[acyl-carrier-protein] dehydratase activity"/>
    <property type="evidence" value="ECO:0007669"/>
    <property type="project" value="TreeGrafter"/>
</dbReference>
<dbReference type="InterPro" id="IPR002539">
    <property type="entry name" value="MaoC-like_dom"/>
</dbReference>
<dbReference type="CDD" id="cd03441">
    <property type="entry name" value="R_hydratase_like"/>
    <property type="match status" value="1"/>
</dbReference>
<organism evidence="2 3">
    <name type="scientific">Ramlibacter humi</name>
    <dbReference type="NCBI Taxonomy" id="2530451"/>
    <lineage>
        <taxon>Bacteria</taxon>
        <taxon>Pseudomonadati</taxon>
        <taxon>Pseudomonadota</taxon>
        <taxon>Betaproteobacteria</taxon>
        <taxon>Burkholderiales</taxon>
        <taxon>Comamonadaceae</taxon>
        <taxon>Ramlibacter</taxon>
    </lineage>
</organism>
<comment type="caution">
    <text evidence="2">The sequence shown here is derived from an EMBL/GenBank/DDBJ whole genome shotgun (WGS) entry which is preliminary data.</text>
</comment>
<proteinExistence type="predicted"/>
<dbReference type="PANTHER" id="PTHR43437">
    <property type="entry name" value="HYDROXYACYL-THIOESTER DEHYDRATASE TYPE 2, MITOCHONDRIAL-RELATED"/>
    <property type="match status" value="1"/>
</dbReference>
<dbReference type="Pfam" id="PF01575">
    <property type="entry name" value="MaoC_dehydratas"/>
    <property type="match status" value="1"/>
</dbReference>
<dbReference type="SUPFAM" id="SSF54637">
    <property type="entry name" value="Thioesterase/thiol ester dehydrase-isomerase"/>
    <property type="match status" value="1"/>
</dbReference>
<evidence type="ECO:0000313" key="3">
    <source>
        <dbReference type="Proteomes" id="UP000297839"/>
    </source>
</evidence>
<name>A0A4Z0BEV3_9BURK</name>
<dbReference type="AlphaFoldDB" id="A0A4Z0BEV3"/>
<dbReference type="EMBL" id="SMLK01000011">
    <property type="protein sequence ID" value="TFY96634.1"/>
    <property type="molecule type" value="Genomic_DNA"/>
</dbReference>
<dbReference type="InterPro" id="IPR029069">
    <property type="entry name" value="HotDog_dom_sf"/>
</dbReference>
<dbReference type="Gene3D" id="3.10.129.10">
    <property type="entry name" value="Hotdog Thioesterase"/>
    <property type="match status" value="1"/>
</dbReference>
<protein>
    <recommendedName>
        <fullName evidence="1">MaoC-like domain-containing protein</fullName>
    </recommendedName>
</protein>